<feature type="domain" description="DUF8175" evidence="2">
    <location>
        <begin position="86"/>
        <end position="287"/>
    </location>
</feature>
<comment type="caution">
    <text evidence="3">The sequence shown here is derived from an EMBL/GenBank/DDBJ whole genome shotgun (WGS) entry which is preliminary data.</text>
</comment>
<dbReference type="Pfam" id="PF26526">
    <property type="entry name" value="DUF8175"/>
    <property type="match status" value="1"/>
</dbReference>
<evidence type="ECO:0000256" key="1">
    <source>
        <dbReference type="SAM" id="MobiDB-lite"/>
    </source>
</evidence>
<protein>
    <recommendedName>
        <fullName evidence="2">DUF8175 domain-containing protein</fullName>
    </recommendedName>
</protein>
<proteinExistence type="predicted"/>
<evidence type="ECO:0000313" key="4">
    <source>
        <dbReference type="Proteomes" id="UP001519325"/>
    </source>
</evidence>
<dbReference type="InterPro" id="IPR058488">
    <property type="entry name" value="DUF8175"/>
</dbReference>
<name>A0ABS4QG16_9NOCA</name>
<evidence type="ECO:0000259" key="2">
    <source>
        <dbReference type="Pfam" id="PF26526"/>
    </source>
</evidence>
<reference evidence="3 4" key="1">
    <citation type="submission" date="2021-03" db="EMBL/GenBank/DDBJ databases">
        <title>Sequencing the genomes of 1000 actinobacteria strains.</title>
        <authorList>
            <person name="Klenk H.-P."/>
        </authorList>
    </citation>
    <scope>NUCLEOTIDE SEQUENCE [LARGE SCALE GENOMIC DNA]</scope>
    <source>
        <strain evidence="3 4">DSM 45516</strain>
    </source>
</reference>
<dbReference type="RefSeq" id="WP_209891051.1">
    <property type="nucleotide sequence ID" value="NZ_JAGGMR010000001.1"/>
</dbReference>
<evidence type="ECO:0000313" key="3">
    <source>
        <dbReference type="EMBL" id="MBP2190638.1"/>
    </source>
</evidence>
<sequence>MVTRGPRGNPRRSRLTLLGLAAAVAVLVAVGVTVSALRDNPEPDDARVLATNASSGPLNGTTAAPAPAPLGFAGAAVDVFGRRVDIPNNPAGQALPQHAGQQRTSADPDWLTAAPVGTRGEGGWQRVYGVSVPFSTSDGPARIEDGLALGYSRTPQGAILAGAQIMYRANARPADRKLRARQMVLTAQEQATYARKIAEGGVPEQLPESASKWLVASDAFRIENYTPERATMRIATRAQAGEGGGNRWVATQLAVVWIDGDWRLQSVPGPDGRPQTETITTLTGWTPW</sequence>
<keyword evidence="4" id="KW-1185">Reference proteome</keyword>
<gene>
    <name evidence="3" type="ORF">BJ987_003539</name>
</gene>
<accession>A0ABS4QG16</accession>
<dbReference type="EMBL" id="JAGGMR010000001">
    <property type="protein sequence ID" value="MBP2190638.1"/>
    <property type="molecule type" value="Genomic_DNA"/>
</dbReference>
<organism evidence="3 4">
    <name type="scientific">Nocardia goodfellowii</name>
    <dbReference type="NCBI Taxonomy" id="882446"/>
    <lineage>
        <taxon>Bacteria</taxon>
        <taxon>Bacillati</taxon>
        <taxon>Actinomycetota</taxon>
        <taxon>Actinomycetes</taxon>
        <taxon>Mycobacteriales</taxon>
        <taxon>Nocardiaceae</taxon>
        <taxon>Nocardia</taxon>
    </lineage>
</organism>
<dbReference type="Proteomes" id="UP001519325">
    <property type="component" value="Unassembled WGS sequence"/>
</dbReference>
<feature type="region of interest" description="Disordered" evidence="1">
    <location>
        <begin position="87"/>
        <end position="108"/>
    </location>
</feature>